<dbReference type="PANTHER" id="PTHR28208:SF3">
    <property type="entry name" value="PHOSPHATIDATE PHOSPHATASE APP1"/>
    <property type="match status" value="1"/>
</dbReference>
<dbReference type="GO" id="GO:0030479">
    <property type="term" value="C:actin cortical patch"/>
    <property type="evidence" value="ECO:0007669"/>
    <property type="project" value="TreeGrafter"/>
</dbReference>
<feature type="region of interest" description="Disordered" evidence="1">
    <location>
        <begin position="671"/>
        <end position="740"/>
    </location>
</feature>
<feature type="region of interest" description="Disordered" evidence="1">
    <location>
        <begin position="762"/>
        <end position="911"/>
    </location>
</feature>
<organism evidence="3 4">
    <name type="scientific">Coniochaeta hoffmannii</name>
    <dbReference type="NCBI Taxonomy" id="91930"/>
    <lineage>
        <taxon>Eukaryota</taxon>
        <taxon>Fungi</taxon>
        <taxon>Dikarya</taxon>
        <taxon>Ascomycota</taxon>
        <taxon>Pezizomycotina</taxon>
        <taxon>Sordariomycetes</taxon>
        <taxon>Sordariomycetidae</taxon>
        <taxon>Coniochaetales</taxon>
        <taxon>Coniochaetaceae</taxon>
        <taxon>Coniochaeta</taxon>
    </lineage>
</organism>
<dbReference type="InterPro" id="IPR019236">
    <property type="entry name" value="APP1_cat"/>
</dbReference>
<feature type="compositionally biased region" description="Acidic residues" evidence="1">
    <location>
        <begin position="725"/>
        <end position="735"/>
    </location>
</feature>
<accession>A0AA38VG71</accession>
<feature type="compositionally biased region" description="Basic and acidic residues" evidence="1">
    <location>
        <begin position="341"/>
        <end position="384"/>
    </location>
</feature>
<dbReference type="GO" id="GO:0008195">
    <property type="term" value="F:phosphatidate phosphatase activity"/>
    <property type="evidence" value="ECO:0007669"/>
    <property type="project" value="InterPro"/>
</dbReference>
<feature type="compositionally biased region" description="Polar residues" evidence="1">
    <location>
        <begin position="896"/>
        <end position="908"/>
    </location>
</feature>
<dbReference type="PIRSF" id="PIRSF037464">
    <property type="entry name" value="UCP037464_APP1"/>
    <property type="match status" value="1"/>
</dbReference>
<protein>
    <submittedName>
        <fullName evidence="3">Actin patch protein 1</fullName>
    </submittedName>
</protein>
<evidence type="ECO:0000259" key="2">
    <source>
        <dbReference type="Pfam" id="PF09949"/>
    </source>
</evidence>
<dbReference type="InterPro" id="IPR017210">
    <property type="entry name" value="APP1"/>
</dbReference>
<feature type="compositionally biased region" description="Polar residues" evidence="1">
    <location>
        <begin position="817"/>
        <end position="831"/>
    </location>
</feature>
<evidence type="ECO:0000313" key="4">
    <source>
        <dbReference type="Proteomes" id="UP001174691"/>
    </source>
</evidence>
<dbReference type="Proteomes" id="UP001174691">
    <property type="component" value="Unassembled WGS sequence"/>
</dbReference>
<dbReference type="PANTHER" id="PTHR28208">
    <property type="entry name" value="PHOSPHATIDATE PHOSPHATASE APP1"/>
    <property type="match status" value="1"/>
</dbReference>
<sequence length="967" mass="107210">MLGPSNNLSAKGGDDYYLTLRRFDLFRSLRPQPHHRSSLLRYLFPSAVRERYRERLLDFHLDTLPYYKHSLQSRVYRWVINRERKRQEGTRLVDVVARHSRRLLLGPEPRVGGGTTHLHRAAVGGRRRGGVKDATGHTEEKTNMTSRYDYGYRSAGASAGEYGPAGLSDEPPREPGSRRRKLAALAGSVYRAGAAAASELKEQYGNTRIRNVEPWDSQKVTIPGSFPNVAIVTKGSEQMVLFPSYAKRHIRQFGKPRHPQPGMARSASQTSMDDEDYWKQEWARMEDEKAVVDVDVRGWVYNPHTGPMTRRNRVLIGLARRLSGIPPPTVHNQQPTSLTSMHDEHERKREEEKISKEARDIEKRGQREKEAANKGKYSEAPREDSDSETDSIYLSRTRSGTETPLSVPSSPVLAAKTNSAQNGELTDAELGVANANLMARLGPFLTVPLVESPVTLFFYNDTQSQSRTVMTNDSGHFVTRVALDFVPTHVRVLAAESSLSVTEPVKLIENTGVSLISDIDDTIKRSSISMGAREIFRNTFIRDLGDLTVEGVKEWYNSLHDMQVSIHYCSNSPWQLFPVIASYFHLAGLPPGSIHLKQYSGMLQGIFEPVAERKKGTLERILRDFPERKFLLVGDSGEADLEVYTELAVANPGRILAVFIRDVTTPEPAKFFEESFGPAGSRARMSRSQTSRPPLDQGNPGSDEPSNRPALPPRLASAPPKPEENLIDLSEEPDEMAPHESRTLAEFKDMAKLNANVSALDLLARKSPPPRPAKPAALRSTPSDNKIAKADSPPLPSPRSRKPSGSTSFAPSHPLAQMQTLSDQHVPTTSAIDAKPTPPRSSTASSSSSSKHAPPPPLPRRKGTGGSSLRNASPRLAARRSTANSDIDFDPLPGPTYQQSGASGTQSPPAAVNKKLDLWRRRLARAHDTLDRLGVQLYTWRTGDDVIAEAQGIVRREMEELERKGGR</sequence>
<dbReference type="EMBL" id="JANBVN010000077">
    <property type="protein sequence ID" value="KAJ9149659.1"/>
    <property type="molecule type" value="Genomic_DNA"/>
</dbReference>
<reference evidence="3" key="1">
    <citation type="submission" date="2022-07" db="EMBL/GenBank/DDBJ databases">
        <title>Fungi with potential for degradation of polypropylene.</title>
        <authorList>
            <person name="Gostincar C."/>
        </authorList>
    </citation>
    <scope>NUCLEOTIDE SEQUENCE</scope>
    <source>
        <strain evidence="3">EXF-13287</strain>
    </source>
</reference>
<evidence type="ECO:0000256" key="1">
    <source>
        <dbReference type="SAM" id="MobiDB-lite"/>
    </source>
</evidence>
<comment type="caution">
    <text evidence="3">The sequence shown here is derived from an EMBL/GenBank/DDBJ whole genome shotgun (WGS) entry which is preliminary data.</text>
</comment>
<keyword evidence="4" id="KW-1185">Reference proteome</keyword>
<proteinExistence type="predicted"/>
<evidence type="ECO:0000313" key="3">
    <source>
        <dbReference type="EMBL" id="KAJ9149659.1"/>
    </source>
</evidence>
<feature type="domain" description="Phosphatidate phosphatase APP1 catalytic" evidence="2">
    <location>
        <begin position="513"/>
        <end position="662"/>
    </location>
</feature>
<name>A0AA38VG71_9PEZI</name>
<feature type="region of interest" description="Disordered" evidence="1">
    <location>
        <begin position="159"/>
        <end position="179"/>
    </location>
</feature>
<dbReference type="Pfam" id="PF09949">
    <property type="entry name" value="APP1_cat"/>
    <property type="match status" value="1"/>
</dbReference>
<feature type="region of interest" description="Disordered" evidence="1">
    <location>
        <begin position="253"/>
        <end position="273"/>
    </location>
</feature>
<feature type="region of interest" description="Disordered" evidence="1">
    <location>
        <begin position="323"/>
        <end position="390"/>
    </location>
</feature>
<dbReference type="InterPro" id="IPR052935">
    <property type="entry name" value="Mg2+_PAP"/>
</dbReference>
<dbReference type="AlphaFoldDB" id="A0AA38VG71"/>
<gene>
    <name evidence="3" type="ORF">NKR19_g5574</name>
</gene>
<feature type="compositionally biased region" description="Polar residues" evidence="1">
    <location>
        <begin position="330"/>
        <end position="340"/>
    </location>
</feature>
<feature type="compositionally biased region" description="Low complexity" evidence="1">
    <location>
        <begin position="840"/>
        <end position="852"/>
    </location>
</feature>